<name>A0A0F9CQL7_9ZZZZ</name>
<sequence length="63" mass="7480">MREDHGRIRLWSRRDRQSGGRWLVDNMIGYAQKTLVEYQEEEPGADWVLQVSGDMGNWHDYQG</sequence>
<accession>A0A0F9CQL7</accession>
<comment type="caution">
    <text evidence="1">The sequence shown here is derived from an EMBL/GenBank/DDBJ whole genome shotgun (WGS) entry which is preliminary data.</text>
</comment>
<organism evidence="1">
    <name type="scientific">marine sediment metagenome</name>
    <dbReference type="NCBI Taxonomy" id="412755"/>
    <lineage>
        <taxon>unclassified sequences</taxon>
        <taxon>metagenomes</taxon>
        <taxon>ecological metagenomes</taxon>
    </lineage>
</organism>
<gene>
    <name evidence="1" type="ORF">LCGC14_2295040</name>
</gene>
<proteinExistence type="predicted"/>
<dbReference type="AlphaFoldDB" id="A0A0F9CQL7"/>
<protein>
    <submittedName>
        <fullName evidence="1">Uncharacterized protein</fullName>
    </submittedName>
</protein>
<reference evidence="1" key="1">
    <citation type="journal article" date="2015" name="Nature">
        <title>Complex archaea that bridge the gap between prokaryotes and eukaryotes.</title>
        <authorList>
            <person name="Spang A."/>
            <person name="Saw J.H."/>
            <person name="Jorgensen S.L."/>
            <person name="Zaremba-Niedzwiedzka K."/>
            <person name="Martijn J."/>
            <person name="Lind A.E."/>
            <person name="van Eijk R."/>
            <person name="Schleper C."/>
            <person name="Guy L."/>
            <person name="Ettema T.J."/>
        </authorList>
    </citation>
    <scope>NUCLEOTIDE SEQUENCE</scope>
</reference>
<dbReference type="EMBL" id="LAZR01032233">
    <property type="protein sequence ID" value="KKL51484.1"/>
    <property type="molecule type" value="Genomic_DNA"/>
</dbReference>
<evidence type="ECO:0000313" key="1">
    <source>
        <dbReference type="EMBL" id="KKL51484.1"/>
    </source>
</evidence>